<keyword evidence="1" id="KW-0472">Membrane</keyword>
<proteinExistence type="predicted"/>
<organism evidence="2">
    <name type="scientific">candidate division CPR3 bacterium</name>
    <dbReference type="NCBI Taxonomy" id="2268181"/>
    <lineage>
        <taxon>Bacteria</taxon>
        <taxon>Bacteria division CPR3</taxon>
    </lineage>
</organism>
<dbReference type="AlphaFoldDB" id="A0A7C4R5A8"/>
<keyword evidence="1" id="KW-0812">Transmembrane</keyword>
<reference evidence="2" key="1">
    <citation type="journal article" date="2020" name="mSystems">
        <title>Genome- and Community-Level Interaction Insights into Carbon Utilization and Element Cycling Functions of Hydrothermarchaeota in Hydrothermal Sediment.</title>
        <authorList>
            <person name="Zhou Z."/>
            <person name="Liu Y."/>
            <person name="Xu W."/>
            <person name="Pan J."/>
            <person name="Luo Z.H."/>
            <person name="Li M."/>
        </authorList>
    </citation>
    <scope>NUCLEOTIDE SEQUENCE [LARGE SCALE GENOMIC DNA]</scope>
    <source>
        <strain evidence="2">SpSt-579</strain>
    </source>
</reference>
<comment type="caution">
    <text evidence="2">The sequence shown here is derived from an EMBL/GenBank/DDBJ whole genome shotgun (WGS) entry which is preliminary data.</text>
</comment>
<evidence type="ECO:0000313" key="2">
    <source>
        <dbReference type="EMBL" id="HGT71258.1"/>
    </source>
</evidence>
<feature type="transmembrane region" description="Helical" evidence="1">
    <location>
        <begin position="48"/>
        <end position="67"/>
    </location>
</feature>
<dbReference type="EMBL" id="DSYQ01000015">
    <property type="protein sequence ID" value="HGT71258.1"/>
    <property type="molecule type" value="Genomic_DNA"/>
</dbReference>
<keyword evidence="1" id="KW-1133">Transmembrane helix</keyword>
<protein>
    <submittedName>
        <fullName evidence="2">Uncharacterized protein</fullName>
    </submittedName>
</protein>
<accession>A0A7C4R5A8</accession>
<sequence length="180" mass="20798">MNKKKTQRFTGFTFQVRKKNIKRVELMEKIKKVFFLEIKKFAYDASRMTFGFFLIVIFVLVGLPLIYPQKNTKNIATRNSQKNIFFAKEAMAVDKEIPHQQKLEIDNETIDFLTSRLKKSNIQISSFGLHLSIINENGAEYYLMSITIKNPSGDTHLAVGKGKAKEEALLNTVFELEKKL</sequence>
<evidence type="ECO:0000256" key="1">
    <source>
        <dbReference type="SAM" id="Phobius"/>
    </source>
</evidence>
<gene>
    <name evidence="2" type="ORF">ENT43_03300</name>
</gene>
<name>A0A7C4R5A8_UNCC3</name>